<protein>
    <recommendedName>
        <fullName evidence="4">Trypsin</fullName>
    </recommendedName>
</protein>
<dbReference type="NCBIfam" id="TIGR04183">
    <property type="entry name" value="Por_Secre_tail"/>
    <property type="match status" value="1"/>
</dbReference>
<dbReference type="GO" id="GO:0004252">
    <property type="term" value="F:serine-type endopeptidase activity"/>
    <property type="evidence" value="ECO:0007669"/>
    <property type="project" value="InterPro"/>
</dbReference>
<proteinExistence type="predicted"/>
<evidence type="ECO:0000313" key="2">
    <source>
        <dbReference type="EMBL" id="EEN82189.1"/>
    </source>
</evidence>
<dbReference type="GO" id="GO:0006508">
    <property type="term" value="P:proteolysis"/>
    <property type="evidence" value="ECO:0007669"/>
    <property type="project" value="InterPro"/>
</dbReference>
<dbReference type="InterPro" id="IPR018114">
    <property type="entry name" value="TRYPSIN_HIS"/>
</dbReference>
<dbReference type="PANTHER" id="PTHR36234:SF5">
    <property type="entry name" value="LYSYL ENDOPEPTIDASE"/>
    <property type="match status" value="1"/>
</dbReference>
<dbReference type="Gene3D" id="2.40.10.10">
    <property type="entry name" value="Trypsin-like serine proteases"/>
    <property type="match status" value="2"/>
</dbReference>
<evidence type="ECO:0008006" key="4">
    <source>
        <dbReference type="Google" id="ProtNLM"/>
    </source>
</evidence>
<dbReference type="eggNOG" id="COG3591">
    <property type="taxonomic scope" value="Bacteria"/>
</dbReference>
<evidence type="ECO:0000313" key="3">
    <source>
        <dbReference type="Proteomes" id="UP000004295"/>
    </source>
</evidence>
<keyword evidence="1" id="KW-0732">Signal</keyword>
<keyword evidence="3" id="KW-1185">Reference proteome</keyword>
<reference evidence="2 3" key="1">
    <citation type="submission" date="2009-04" db="EMBL/GenBank/DDBJ databases">
        <authorList>
            <person name="Sebastian Y."/>
            <person name="Madupu R."/>
            <person name="Durkin A.S."/>
            <person name="Torralba M."/>
            <person name="Methe B."/>
            <person name="Sutton G.G."/>
            <person name="Strausberg R.L."/>
            <person name="Nelson K.E."/>
        </authorList>
    </citation>
    <scope>NUCLEOTIDE SEQUENCE [LARGE SCALE GENOMIC DNA]</scope>
    <source>
        <strain evidence="3">ATCC 35406 / BCRC 14492 / JCM 8526 / NCTC 13058 / HG 370</strain>
    </source>
</reference>
<name>C3JCB3_POREA</name>
<dbReference type="SUPFAM" id="SSF50494">
    <property type="entry name" value="Trypsin-like serine proteases"/>
    <property type="match status" value="1"/>
</dbReference>
<dbReference type="Proteomes" id="UP000004295">
    <property type="component" value="Unassembled WGS sequence"/>
</dbReference>
<dbReference type="InterPro" id="IPR009003">
    <property type="entry name" value="Peptidase_S1_PA"/>
</dbReference>
<dbReference type="InterPro" id="IPR043504">
    <property type="entry name" value="Peptidase_S1_PA_chymotrypsin"/>
</dbReference>
<sequence>MKINCKKAVLLALAAPLIGAQAYQAYAQESFGGLPPSFTAPKSELRGAEAINIVRVAPDFNAQDLKTLNEWGTNSIHFKPLRVGQVVETFIDFAKEAKRTTLESGKEVYRLAISSPGAKALSITYKDFFIPNDGGKLFIYNTNKSALLGSYTNETHPKHGVFSTEPLKGNEVILEYVPGRRNEMPSLLIDGIGHIVYSHVGLGSLTKKFFDPGEDNSNPLCQIGINCKQGAEWQTEKTGVVQIVMYETEDGKVSLGCCSGNLLNNTNLDFAPYILTAAHCITGDNEKPLTSQADLDKWVFRFNYEKSTCSNGAEALSRGKSIIGCTVKSYLPIVEGKGVPKSDGMLLLANTEVPKNYRVYYNGWDRITARPKGRIVGIHHPSGDAKKISVSDSPIEISTWDVFGALGGRGDHFLVTFTEGDTEGGSSGSSIFDQNHLVVGTLTGGRSKCGDYPNYYGRLSRHWDNYKDPSNPLSSMDIYLDPKTKGNAETLAGTWRENLKPLEGISGLTIKLTDNEKIQVSWKGVDKKNLPSEWKLQYRVYRNGVLVKELGETDELSFTETRTEALNGSNREGGVVYGVQVRYNYNGLTIPDDGFNNGKAYTYGDSDIAERGLYLGKLIETVPVEVSANGSNGVNLTWKAPSYLQEISLFGYPKNMQLGAYARPKCEMKGRWNTPDRYRLVQRMPSDKFVGEKAPCIYAVRLIPDTKAKGKYSICIRNGVEYNKIKDTNVGRLYEQVFDVPDTWKEGEWLTVTLDKPFQFDPMQDLFVGCGSPNDDAPIGIAYVKDSDNEIRRYLDAFLLVNGMQHPVPEDYYRGSTPPEAYHAIRVVFASSPDVEKKEDFECFAKAVSPVTFPVVKEYKVLKNGVEVAKGLKATTYQDATGSTSDKYEVKVSYETELATEGIDTNTPAVFPTQLGSNSTLYLKNAQEVAQLSVYSMDGARLVQINHPQESVDLSQLSEGVFIVVLETANQRISQRITVLKK</sequence>
<dbReference type="PANTHER" id="PTHR36234">
    <property type="entry name" value="LYSYL ENDOPEPTIDASE"/>
    <property type="match status" value="1"/>
</dbReference>
<organism evidence="2 3">
    <name type="scientific">Porphyromonas endodontalis (strain ATCC 35406 / DSM 24491 / JCM 8526 / CCUG 16442 / BCRC 14492 / NCTC 13058 / HG 370)</name>
    <name type="common">Bacteroides endodontalis</name>
    <dbReference type="NCBI Taxonomy" id="553175"/>
    <lineage>
        <taxon>Bacteria</taxon>
        <taxon>Pseudomonadati</taxon>
        <taxon>Bacteroidota</taxon>
        <taxon>Bacteroidia</taxon>
        <taxon>Bacteroidales</taxon>
        <taxon>Porphyromonadaceae</taxon>
        <taxon>Porphyromonas</taxon>
    </lineage>
</organism>
<dbReference type="AlphaFoldDB" id="C3JCB3"/>
<dbReference type="STRING" id="553175.POREN0001_2004"/>
<comment type="caution">
    <text evidence="2">The sequence shown here is derived from an EMBL/GenBank/DDBJ whole genome shotgun (WGS) entry which is preliminary data.</text>
</comment>
<feature type="signal peptide" evidence="1">
    <location>
        <begin position="1"/>
        <end position="27"/>
    </location>
</feature>
<dbReference type="RefSeq" id="WP_004334728.1">
    <property type="nucleotide sequence ID" value="NZ_ACNN01000031.1"/>
</dbReference>
<dbReference type="MEROPS" id="S01.527"/>
<evidence type="ECO:0000256" key="1">
    <source>
        <dbReference type="SAM" id="SignalP"/>
    </source>
</evidence>
<dbReference type="PROSITE" id="PS00134">
    <property type="entry name" value="TRYPSIN_HIS"/>
    <property type="match status" value="1"/>
</dbReference>
<dbReference type="EMBL" id="ACNN01000031">
    <property type="protein sequence ID" value="EEN82189.1"/>
    <property type="molecule type" value="Genomic_DNA"/>
</dbReference>
<dbReference type="InterPro" id="IPR026444">
    <property type="entry name" value="Secre_tail"/>
</dbReference>
<gene>
    <name evidence="2" type="ORF">POREN0001_2004</name>
</gene>
<accession>C3JCB3</accession>
<dbReference type="GeneID" id="93366168"/>
<feature type="chain" id="PRO_5002926375" description="Trypsin" evidence="1">
    <location>
        <begin position="28"/>
        <end position="982"/>
    </location>
</feature>